<protein>
    <recommendedName>
        <fullName evidence="3">Glycosyltransferase WbsX</fullName>
    </recommendedName>
</protein>
<dbReference type="Gene3D" id="3.20.20.80">
    <property type="entry name" value="Glycosidases"/>
    <property type="match status" value="1"/>
</dbReference>
<dbReference type="OrthoDB" id="9816424at2"/>
<proteinExistence type="predicted"/>
<reference evidence="1 2" key="1">
    <citation type="journal article" date="2015" name="Int. J. Syst. Evol. Microbiol.">
        <title>Mariniphaga sediminis sp. nov., isolated from coastal sediment.</title>
        <authorList>
            <person name="Wang F.Q."/>
            <person name="Shen Q.Y."/>
            <person name="Chen G.J."/>
            <person name="Du Z.J."/>
        </authorList>
    </citation>
    <scope>NUCLEOTIDE SEQUENCE [LARGE SCALE GENOMIC DNA]</scope>
    <source>
        <strain evidence="1 2">SY21</strain>
    </source>
</reference>
<dbReference type="InterPro" id="IPR032719">
    <property type="entry name" value="WbsX"/>
</dbReference>
<organism evidence="1 2">
    <name type="scientific">Mariniphaga sediminis</name>
    <dbReference type="NCBI Taxonomy" id="1628158"/>
    <lineage>
        <taxon>Bacteria</taxon>
        <taxon>Pseudomonadati</taxon>
        <taxon>Bacteroidota</taxon>
        <taxon>Bacteroidia</taxon>
        <taxon>Marinilabiliales</taxon>
        <taxon>Prolixibacteraceae</taxon>
        <taxon>Mariniphaga</taxon>
    </lineage>
</organism>
<dbReference type="RefSeq" id="WP_119351480.1">
    <property type="nucleotide sequence ID" value="NZ_QWET01000018.1"/>
</dbReference>
<dbReference type="EMBL" id="QWET01000018">
    <property type="protein sequence ID" value="RIH63670.1"/>
    <property type="molecule type" value="Genomic_DNA"/>
</dbReference>
<name>A0A399CZZ8_9BACT</name>
<dbReference type="Pfam" id="PF14307">
    <property type="entry name" value="Glyco_tran_WbsX"/>
    <property type="match status" value="1"/>
</dbReference>
<evidence type="ECO:0000313" key="1">
    <source>
        <dbReference type="EMBL" id="RIH63670.1"/>
    </source>
</evidence>
<dbReference type="CDD" id="cd11579">
    <property type="entry name" value="Glyco_tran_WbsX"/>
    <property type="match status" value="1"/>
</dbReference>
<accession>A0A399CZZ8</accession>
<gene>
    <name evidence="1" type="ORF">D1164_18875</name>
</gene>
<dbReference type="Proteomes" id="UP000266441">
    <property type="component" value="Unassembled WGS sequence"/>
</dbReference>
<dbReference type="AlphaFoldDB" id="A0A399CZZ8"/>
<dbReference type="PANTHER" id="PTHR41244:SF1">
    <property type="entry name" value="GLYCOSYLTRANSFERASE"/>
    <property type="match status" value="1"/>
</dbReference>
<keyword evidence="2" id="KW-1185">Reference proteome</keyword>
<comment type="caution">
    <text evidence="1">The sequence shown here is derived from an EMBL/GenBank/DDBJ whole genome shotgun (WGS) entry which is preliminary data.</text>
</comment>
<evidence type="ECO:0008006" key="3">
    <source>
        <dbReference type="Google" id="ProtNLM"/>
    </source>
</evidence>
<sequence length="403" mass="46940">MKTKRVEYLGFVLLLGFALLSKVDAKGQKTGTASIQKQQYDVAAFVWPSYHPDDRAKIFWPAGFGEWETVMKNKPKYDGHEQPRQPLWGYINEADPYVAEMEINAAADHGVNVFIFDWYWYDGMPFLEGHLNDGYLQAKNNDRVKFYLMWANHDVDLTWDKRNAGKPNDDLIWKGAVDRDEFEKICHRIIEKYFKHPSYYTIDGKPCFMIYDLNSLIAGLGGITETKEALDWFRNETVKAGLKGINLQACLRSSKFRLSDNKGNVIGMQADVVKELGFDGLSHYQFVHFAGIDRDYLDIIEDVEKEWTRLDQAFDIPYYPHVSVGWDNNPRFEMFRPGVVKNNPPENFEKALKMARDYADKHPNQYPLITINSWNEWTETSYLQPCTMYGYGYLEAVRRVFVK</sequence>
<evidence type="ECO:0000313" key="2">
    <source>
        <dbReference type="Proteomes" id="UP000266441"/>
    </source>
</evidence>
<dbReference type="PANTHER" id="PTHR41244">
    <property type="entry name" value="RHAMNAN SYNTHESIS F"/>
    <property type="match status" value="1"/>
</dbReference>